<evidence type="ECO:0000256" key="1">
    <source>
        <dbReference type="ARBA" id="ARBA00004240"/>
    </source>
</evidence>
<evidence type="ECO:0000313" key="9">
    <source>
        <dbReference type="Proteomes" id="UP000324800"/>
    </source>
</evidence>
<evidence type="ECO:0000256" key="5">
    <source>
        <dbReference type="ARBA" id="ARBA00022892"/>
    </source>
</evidence>
<evidence type="ECO:0000256" key="4">
    <source>
        <dbReference type="ARBA" id="ARBA00022824"/>
    </source>
</evidence>
<evidence type="ECO:0000256" key="7">
    <source>
        <dbReference type="PIRNR" id="PIRNR017479"/>
    </source>
</evidence>
<dbReference type="InterPro" id="IPR024096">
    <property type="entry name" value="NO_sig/Golgi_transp_ligand-bd"/>
</dbReference>
<comment type="subcellular location">
    <subcellularLocation>
        <location evidence="1">Endoplasmic reticulum</location>
    </subcellularLocation>
    <subcellularLocation>
        <location evidence="7">Golgi apparatus</location>
        <location evidence="7">cis-Golgi network</location>
    </subcellularLocation>
</comment>
<dbReference type="GO" id="GO:1990072">
    <property type="term" value="C:TRAPPIII protein complex"/>
    <property type="evidence" value="ECO:0007669"/>
    <property type="project" value="TreeGrafter"/>
</dbReference>
<comment type="similarity">
    <text evidence="2 7">Belongs to the TRAPP small subunits family. BET3 subfamily.</text>
</comment>
<accession>A0A5J4WKZ0</accession>
<dbReference type="OrthoDB" id="10254842at2759"/>
<keyword evidence="5 7" id="KW-0931">ER-Golgi transport</keyword>
<dbReference type="Proteomes" id="UP000324800">
    <property type="component" value="Unassembled WGS sequence"/>
</dbReference>
<protein>
    <recommendedName>
        <fullName evidence="7">Trafficking protein particle complex subunit</fullName>
    </recommendedName>
</protein>
<comment type="subunit">
    <text evidence="7">Part of the multisubunit TRAPP (transport protein particle) complex.</text>
</comment>
<keyword evidence="4 7" id="KW-0256">Endoplasmic reticulum</keyword>
<dbReference type="Pfam" id="PF04051">
    <property type="entry name" value="TRAPP"/>
    <property type="match status" value="1"/>
</dbReference>
<dbReference type="PANTHER" id="PTHR20902:SF0">
    <property type="entry name" value="TRAFFICKING PROTEIN PARTICLE COMPLEX SUBUNIT 5"/>
    <property type="match status" value="1"/>
</dbReference>
<name>A0A5J4WKZ0_9EUKA</name>
<dbReference type="EMBL" id="SNRW01001741">
    <property type="protein sequence ID" value="KAA6395212.1"/>
    <property type="molecule type" value="Genomic_DNA"/>
</dbReference>
<keyword evidence="6 7" id="KW-0333">Golgi apparatus</keyword>
<dbReference type="CDD" id="cd14943">
    <property type="entry name" value="TRAPPC5_Trs31"/>
    <property type="match status" value="1"/>
</dbReference>
<organism evidence="8 9">
    <name type="scientific">Streblomastix strix</name>
    <dbReference type="NCBI Taxonomy" id="222440"/>
    <lineage>
        <taxon>Eukaryota</taxon>
        <taxon>Metamonada</taxon>
        <taxon>Preaxostyla</taxon>
        <taxon>Oxymonadida</taxon>
        <taxon>Streblomastigidae</taxon>
        <taxon>Streblomastix</taxon>
    </lineage>
</organism>
<gene>
    <name evidence="8" type="ORF">EZS28_009261</name>
</gene>
<dbReference type="InterPro" id="IPR007194">
    <property type="entry name" value="TRAPP_component"/>
</dbReference>
<proteinExistence type="inferred from homology"/>
<evidence type="ECO:0000256" key="6">
    <source>
        <dbReference type="ARBA" id="ARBA00023034"/>
    </source>
</evidence>
<dbReference type="PIRSF" id="PIRSF017479">
    <property type="entry name" value="TRAPP_I_complex_Trs31"/>
    <property type="match status" value="1"/>
</dbReference>
<dbReference type="SUPFAM" id="SSF111126">
    <property type="entry name" value="Ligand-binding domain in the NO signalling and Golgi transport"/>
    <property type="match status" value="1"/>
</dbReference>
<dbReference type="GO" id="GO:1990071">
    <property type="term" value="C:TRAPPII protein complex"/>
    <property type="evidence" value="ECO:0007669"/>
    <property type="project" value="TreeGrafter"/>
</dbReference>
<dbReference type="PANTHER" id="PTHR20902">
    <property type="entry name" value="41-2 PROTEIN ANTIGEN-RELATED"/>
    <property type="match status" value="1"/>
</dbReference>
<keyword evidence="3 7" id="KW-0813">Transport</keyword>
<evidence type="ECO:0000256" key="2">
    <source>
        <dbReference type="ARBA" id="ARBA00006218"/>
    </source>
</evidence>
<dbReference type="AlphaFoldDB" id="A0A5J4WKZ0"/>
<evidence type="ECO:0000256" key="3">
    <source>
        <dbReference type="ARBA" id="ARBA00022448"/>
    </source>
</evidence>
<reference evidence="8 9" key="1">
    <citation type="submission" date="2019-03" db="EMBL/GenBank/DDBJ databases">
        <title>Single cell metagenomics reveals metabolic interactions within the superorganism composed of flagellate Streblomastix strix and complex community of Bacteroidetes bacteria on its surface.</title>
        <authorList>
            <person name="Treitli S.C."/>
            <person name="Kolisko M."/>
            <person name="Husnik F."/>
            <person name="Keeling P."/>
            <person name="Hampl V."/>
        </authorList>
    </citation>
    <scope>NUCLEOTIDE SEQUENCE [LARGE SCALE GENOMIC DNA]</scope>
    <source>
        <strain evidence="8">ST1C</strain>
    </source>
</reference>
<dbReference type="InterPro" id="IPR016696">
    <property type="entry name" value="TRAPP-I_su5"/>
</dbReference>
<dbReference type="GO" id="GO:1990070">
    <property type="term" value="C:TRAPPI protein complex"/>
    <property type="evidence" value="ECO:0007669"/>
    <property type="project" value="TreeGrafter"/>
</dbReference>
<sequence length="178" mass="20335">MSVSKKEVSGSAFAYLYSASIDYFKKRSRSQPAVSNRLEQMGYNIGHRVLELLAFREKESGRAIRLMPMMQFIANDVWKYLFGKQATLMKYPNEISPYGICDQDPLTNTFISVPNDWRNFESAVFIGGIVKGILCAASFPCTIKCRKPRENTVEFVPAFENTVIEREKLKNRPNSDLI</sequence>
<dbReference type="GO" id="GO:0006888">
    <property type="term" value="P:endoplasmic reticulum to Golgi vesicle-mediated transport"/>
    <property type="evidence" value="ECO:0007669"/>
    <property type="project" value="TreeGrafter"/>
</dbReference>
<dbReference type="GO" id="GO:0005783">
    <property type="term" value="C:endoplasmic reticulum"/>
    <property type="evidence" value="ECO:0007669"/>
    <property type="project" value="UniProtKB-SubCell"/>
</dbReference>
<comment type="caution">
    <text evidence="8">The sequence shown here is derived from an EMBL/GenBank/DDBJ whole genome shotgun (WGS) entry which is preliminary data.</text>
</comment>
<evidence type="ECO:0000313" key="8">
    <source>
        <dbReference type="EMBL" id="KAA6395212.1"/>
    </source>
</evidence>
<dbReference type="Gene3D" id="3.30.1380.20">
    <property type="entry name" value="Trafficking protein particle complex subunit 3"/>
    <property type="match status" value="1"/>
</dbReference>